<dbReference type="InterPro" id="IPR016163">
    <property type="entry name" value="Ald_DH_C"/>
</dbReference>
<dbReference type="OrthoDB" id="9812625at2"/>
<dbReference type="GO" id="GO:0009450">
    <property type="term" value="P:gamma-aminobutyric acid catabolic process"/>
    <property type="evidence" value="ECO:0007669"/>
    <property type="project" value="TreeGrafter"/>
</dbReference>
<dbReference type="AlphaFoldDB" id="A0A0D0P918"/>
<protein>
    <submittedName>
        <fullName evidence="4">Aldehyde dehydrogenase</fullName>
    </submittedName>
</protein>
<dbReference type="RefSeq" id="WP_042730348.1">
    <property type="nucleotide sequence ID" value="NZ_JXNZ01000114.1"/>
</dbReference>
<proteinExistence type="inferred from homology"/>
<sequence length="479" mass="51919">MYKDIGLFINGQWRYPEGERPSLDITNPSTQQRIGRLACADQNDLDQALQAAQQAFARWKVSSAEERSKVLYEAYRIILSEAESIAALITLDQGKPLAEALAEVRFCAEHAKWHAEECKRLYGRLVPARNPKVRQSVVKRPVGVCCAFTPWNFPFNQAIRKICAALGAGCTLILKGPEEAPSAVAALADIFQRAGLPDGCLNLVWGNPEQISSYLIDSDVIAKVSFTGSIAVGKKLAAQAGANMKRVSMELGGHAAVIVCASSDIDKVSTVLVDAKLRNAGQICISPSRFFVHASVIDDFMTALVEKTRRFQVGDGMDPDTRMGPLCNARQIPRLQALIDDSLAQGASLVMGGTRLDRPGNFFQPTILANVPLTARLMREEPFGPIIPVVAFTDLDSVIEQANALPYGLAAYGFSEDRSECARLAEELEAGMISINHYGLGMPETPFGGIKDSGYGSEGGSETYDSYLSTVLISELTRP</sequence>
<dbReference type="InterPro" id="IPR016162">
    <property type="entry name" value="Ald_DH_N"/>
</dbReference>
<dbReference type="FunFam" id="3.40.605.10:FF:000007">
    <property type="entry name" value="NAD/NADP-dependent betaine aldehyde dehydrogenase"/>
    <property type="match status" value="1"/>
</dbReference>
<feature type="domain" description="Aldehyde dehydrogenase" evidence="3">
    <location>
        <begin position="21"/>
        <end position="470"/>
    </location>
</feature>
<dbReference type="Gene3D" id="3.40.605.10">
    <property type="entry name" value="Aldehyde Dehydrogenase, Chain A, domain 1"/>
    <property type="match status" value="1"/>
</dbReference>
<reference evidence="4 5" key="1">
    <citation type="submission" date="2015-01" db="EMBL/GenBank/DDBJ databases">
        <title>Draft Genome Sequence of the Biocontrol and Plant Growth-Promoting Rhizobacteria (PGPR) Pseudomonas fluorescens UM270.</title>
        <authorList>
            <person name="Hernandez-Salmeron J.E."/>
            <person name="Santoyo G."/>
            <person name="Moreno-Hagelsieb G."/>
            <person name="Hernandez-Leon R."/>
        </authorList>
    </citation>
    <scope>NUCLEOTIDE SEQUENCE [LARGE SCALE GENOMIC DNA]</scope>
    <source>
        <strain evidence="4 5">UM270</strain>
    </source>
</reference>
<dbReference type="EMBL" id="JXNZ01000114">
    <property type="protein sequence ID" value="KIQ58814.1"/>
    <property type="molecule type" value="Genomic_DNA"/>
</dbReference>
<evidence type="ECO:0000256" key="2">
    <source>
        <dbReference type="ARBA" id="ARBA00023002"/>
    </source>
</evidence>
<organism evidence="4 5">
    <name type="scientific">Pseudomonas fluorescens</name>
    <dbReference type="NCBI Taxonomy" id="294"/>
    <lineage>
        <taxon>Bacteria</taxon>
        <taxon>Pseudomonadati</taxon>
        <taxon>Pseudomonadota</taxon>
        <taxon>Gammaproteobacteria</taxon>
        <taxon>Pseudomonadales</taxon>
        <taxon>Pseudomonadaceae</taxon>
        <taxon>Pseudomonas</taxon>
    </lineage>
</organism>
<dbReference type="SUPFAM" id="SSF53720">
    <property type="entry name" value="ALDH-like"/>
    <property type="match status" value="1"/>
</dbReference>
<evidence type="ECO:0000313" key="5">
    <source>
        <dbReference type="Proteomes" id="UP000032101"/>
    </source>
</evidence>
<comment type="caution">
    <text evidence="4">The sequence shown here is derived from an EMBL/GenBank/DDBJ whole genome shotgun (WGS) entry which is preliminary data.</text>
</comment>
<keyword evidence="2" id="KW-0560">Oxidoreductase</keyword>
<accession>A0A0D0P918</accession>
<dbReference type="InterPro" id="IPR050740">
    <property type="entry name" value="Aldehyde_DH_Superfamily"/>
</dbReference>
<dbReference type="PANTHER" id="PTHR43353:SF5">
    <property type="entry name" value="SUCCINATE-SEMIALDEHYDE DEHYDROGENASE, MITOCHONDRIAL"/>
    <property type="match status" value="1"/>
</dbReference>
<evidence type="ECO:0000256" key="1">
    <source>
        <dbReference type="ARBA" id="ARBA00009986"/>
    </source>
</evidence>
<evidence type="ECO:0000313" key="4">
    <source>
        <dbReference type="EMBL" id="KIQ58814.1"/>
    </source>
</evidence>
<comment type="similarity">
    <text evidence="1">Belongs to the aldehyde dehydrogenase family.</text>
</comment>
<dbReference type="GO" id="GO:0004777">
    <property type="term" value="F:succinate-semialdehyde dehydrogenase (NAD+) activity"/>
    <property type="evidence" value="ECO:0007669"/>
    <property type="project" value="TreeGrafter"/>
</dbReference>
<dbReference type="Proteomes" id="UP000032101">
    <property type="component" value="Unassembled WGS sequence"/>
</dbReference>
<name>A0A0D0P918_PSEFL</name>
<gene>
    <name evidence="4" type="ORF">RL74_13775</name>
</gene>
<dbReference type="FunFam" id="3.40.309.10:FF:000009">
    <property type="entry name" value="Aldehyde dehydrogenase A"/>
    <property type="match status" value="1"/>
</dbReference>
<evidence type="ECO:0000259" key="3">
    <source>
        <dbReference type="Pfam" id="PF00171"/>
    </source>
</evidence>
<dbReference type="InterPro" id="IPR015590">
    <property type="entry name" value="Aldehyde_DH_dom"/>
</dbReference>
<dbReference type="PATRIC" id="fig|294.124.peg.2841"/>
<dbReference type="InterPro" id="IPR016161">
    <property type="entry name" value="Ald_DH/histidinol_DH"/>
</dbReference>
<dbReference type="CDD" id="cd07103">
    <property type="entry name" value="ALDH_F5_SSADH_GabD"/>
    <property type="match status" value="1"/>
</dbReference>
<dbReference type="Pfam" id="PF00171">
    <property type="entry name" value="Aldedh"/>
    <property type="match status" value="1"/>
</dbReference>
<dbReference type="PANTHER" id="PTHR43353">
    <property type="entry name" value="SUCCINATE-SEMIALDEHYDE DEHYDROGENASE, MITOCHONDRIAL"/>
    <property type="match status" value="1"/>
</dbReference>
<dbReference type="Gene3D" id="3.40.309.10">
    <property type="entry name" value="Aldehyde Dehydrogenase, Chain A, domain 2"/>
    <property type="match status" value="1"/>
</dbReference>